<dbReference type="AlphaFoldDB" id="A0A1X7MVX4"/>
<dbReference type="RefSeq" id="WP_085474746.1">
    <property type="nucleotide sequence ID" value="NZ_FXBM01000001.1"/>
</dbReference>
<feature type="compositionally biased region" description="Basic and acidic residues" evidence="1">
    <location>
        <begin position="52"/>
        <end position="61"/>
    </location>
</feature>
<evidence type="ECO:0000256" key="1">
    <source>
        <dbReference type="SAM" id="MobiDB-lite"/>
    </source>
</evidence>
<sequence>MSADTTPEFSGFTGEGLSGADPSGADPSGPDAEAPDDVRPAGPEVEENTTADESRDPDHGYDPMSESGSENAPEDEVSDSEDEEGLLAPGSTAEGSGTSLGAVPAEAAREARPLSAEGSSGQLADERWRQNGVDPLA</sequence>
<reference evidence="3" key="1">
    <citation type="submission" date="2017-04" db="EMBL/GenBank/DDBJ databases">
        <authorList>
            <person name="Varghese N."/>
            <person name="Submissions S."/>
        </authorList>
    </citation>
    <scope>NUCLEOTIDE SEQUENCE [LARGE SCALE GENOMIC DNA]</scope>
    <source>
        <strain evidence="3">VKM Ac-2121</strain>
    </source>
</reference>
<protein>
    <submittedName>
        <fullName evidence="2">Uncharacterized protein</fullName>
    </submittedName>
</protein>
<organism evidence="2 3">
    <name type="scientific">Rathayibacter oskolensis</name>
    <dbReference type="NCBI Taxonomy" id="1891671"/>
    <lineage>
        <taxon>Bacteria</taxon>
        <taxon>Bacillati</taxon>
        <taxon>Actinomycetota</taxon>
        <taxon>Actinomycetes</taxon>
        <taxon>Micrococcales</taxon>
        <taxon>Microbacteriaceae</taxon>
        <taxon>Rathayibacter</taxon>
    </lineage>
</organism>
<feature type="compositionally biased region" description="Acidic residues" evidence="1">
    <location>
        <begin position="72"/>
        <end position="85"/>
    </location>
</feature>
<dbReference type="STRING" id="1891671.SAMN06295885_0188"/>
<evidence type="ECO:0000313" key="3">
    <source>
        <dbReference type="Proteomes" id="UP000193711"/>
    </source>
</evidence>
<gene>
    <name evidence="2" type="ORF">SAMN06295885_0188</name>
</gene>
<evidence type="ECO:0000313" key="2">
    <source>
        <dbReference type="EMBL" id="SMH28520.1"/>
    </source>
</evidence>
<keyword evidence="3" id="KW-1185">Reference proteome</keyword>
<dbReference type="EMBL" id="FXBM01000001">
    <property type="protein sequence ID" value="SMH28520.1"/>
    <property type="molecule type" value="Genomic_DNA"/>
</dbReference>
<accession>A0A1X7MVX4</accession>
<dbReference type="Proteomes" id="UP000193711">
    <property type="component" value="Unassembled WGS sequence"/>
</dbReference>
<proteinExistence type="predicted"/>
<dbReference type="OrthoDB" id="5121837at2"/>
<name>A0A1X7MVX4_9MICO</name>
<feature type="region of interest" description="Disordered" evidence="1">
    <location>
        <begin position="1"/>
        <end position="137"/>
    </location>
</feature>